<organism evidence="7">
    <name type="scientific">Myoviridae sp. ctLEM34</name>
    <dbReference type="NCBI Taxonomy" id="2825082"/>
    <lineage>
        <taxon>Viruses</taxon>
        <taxon>Duplodnaviria</taxon>
        <taxon>Heunggongvirae</taxon>
        <taxon>Uroviricota</taxon>
        <taxon>Caudoviricetes</taxon>
    </lineage>
</organism>
<evidence type="ECO:0000256" key="4">
    <source>
        <dbReference type="ARBA" id="ARBA00022679"/>
    </source>
</evidence>
<keyword evidence="4" id="KW-0808">Transferase</keyword>
<dbReference type="InterPro" id="IPR023095">
    <property type="entry name" value="Ade_MeTrfase_dom_2"/>
</dbReference>
<evidence type="ECO:0000256" key="3">
    <source>
        <dbReference type="ARBA" id="ARBA00022603"/>
    </source>
</evidence>
<dbReference type="SUPFAM" id="SSF53335">
    <property type="entry name" value="S-adenosyl-L-methionine-dependent methyltransferases"/>
    <property type="match status" value="1"/>
</dbReference>
<comment type="similarity">
    <text evidence="1">Belongs to the N(4)/N(6)-methyltransferase family.</text>
</comment>
<dbReference type="EC" id="2.1.1.72" evidence="2"/>
<dbReference type="Gene3D" id="3.40.50.150">
    <property type="entry name" value="Vaccinia Virus protein VP39"/>
    <property type="match status" value="1"/>
</dbReference>
<evidence type="ECO:0000256" key="6">
    <source>
        <dbReference type="ARBA" id="ARBA00047942"/>
    </source>
</evidence>
<evidence type="ECO:0000256" key="2">
    <source>
        <dbReference type="ARBA" id="ARBA00011900"/>
    </source>
</evidence>
<evidence type="ECO:0000256" key="5">
    <source>
        <dbReference type="ARBA" id="ARBA00022691"/>
    </source>
</evidence>
<reference evidence="7" key="1">
    <citation type="journal article" date="2021" name="Proc. Natl. Acad. Sci. U.S.A.">
        <title>A Catalog of Tens of Thousands of Viruses from Human Metagenomes Reveals Hidden Associations with Chronic Diseases.</title>
        <authorList>
            <person name="Tisza M.J."/>
            <person name="Buck C.B."/>
        </authorList>
    </citation>
    <scope>NUCLEOTIDE SEQUENCE</scope>
    <source>
        <strain evidence="7">CtLEM34</strain>
    </source>
</reference>
<dbReference type="InterPro" id="IPR029063">
    <property type="entry name" value="SAM-dependent_MTases_sf"/>
</dbReference>
<dbReference type="InterPro" id="IPR012327">
    <property type="entry name" value="MeTrfase_D12"/>
</dbReference>
<evidence type="ECO:0000256" key="1">
    <source>
        <dbReference type="ARBA" id="ARBA00006594"/>
    </source>
</evidence>
<accession>A0A8S5TR00</accession>
<dbReference type="GO" id="GO:0009307">
    <property type="term" value="P:DNA restriction-modification system"/>
    <property type="evidence" value="ECO:0007669"/>
    <property type="project" value="InterPro"/>
</dbReference>
<comment type="catalytic activity">
    <reaction evidence="6">
        <text>a 2'-deoxyadenosine in DNA + S-adenosyl-L-methionine = an N(6)-methyl-2'-deoxyadenosine in DNA + S-adenosyl-L-homocysteine + H(+)</text>
        <dbReference type="Rhea" id="RHEA:15197"/>
        <dbReference type="Rhea" id="RHEA-COMP:12418"/>
        <dbReference type="Rhea" id="RHEA-COMP:12419"/>
        <dbReference type="ChEBI" id="CHEBI:15378"/>
        <dbReference type="ChEBI" id="CHEBI:57856"/>
        <dbReference type="ChEBI" id="CHEBI:59789"/>
        <dbReference type="ChEBI" id="CHEBI:90615"/>
        <dbReference type="ChEBI" id="CHEBI:90616"/>
        <dbReference type="EC" id="2.1.1.72"/>
    </reaction>
</comment>
<dbReference type="EMBL" id="BK015907">
    <property type="protein sequence ID" value="DAF84633.1"/>
    <property type="molecule type" value="Genomic_DNA"/>
</dbReference>
<name>A0A8S5TR00_9CAUD</name>
<dbReference type="GO" id="GO:0009007">
    <property type="term" value="F:site-specific DNA-methyltransferase (adenine-specific) activity"/>
    <property type="evidence" value="ECO:0007669"/>
    <property type="project" value="UniProtKB-EC"/>
</dbReference>
<protein>
    <recommendedName>
        <fullName evidence="2">site-specific DNA-methyltransferase (adenine-specific)</fullName>
        <ecNumber evidence="2">2.1.1.72</ecNumber>
    </recommendedName>
</protein>
<dbReference type="Gene3D" id="1.10.1020.10">
    <property type="entry name" value="Adenine-specific Methyltransferase, Domain 2"/>
    <property type="match status" value="1"/>
</dbReference>
<keyword evidence="5" id="KW-0949">S-adenosyl-L-methionine</keyword>
<dbReference type="GO" id="GO:0032259">
    <property type="term" value="P:methylation"/>
    <property type="evidence" value="ECO:0007669"/>
    <property type="project" value="UniProtKB-KW"/>
</dbReference>
<keyword evidence="3 7" id="KW-0489">Methyltransferase</keyword>
<evidence type="ECO:0000313" key="7">
    <source>
        <dbReference type="EMBL" id="DAF84633.1"/>
    </source>
</evidence>
<proteinExistence type="inferred from homology"/>
<sequence length="282" mass="32873">MMKKQYLSAPLPFQGQKRMFAKEYIKVLRQFPDNTTFVDLFGGSGLLSHIAKCQKPNAIVVYNDFDGYRKRLEHIPQTNELLTRLRGVVSVPRHKPIQGQEREQVLSLIREHERTYGYADYITLSSSLMFAMKYATEFSDFEKETLYNNIKTTEYSPCTDYLDGLTITSSDYKEVFEKYKNMPGVVFLVDPPYLSTDVGTYKMYWKLADYLDVLSVLSGHSFVYFTSNKSSILELCDWIGRNKHIDNPFKMCTKVEFNAHMNYNSSYTDIMLYKNTVQTPFE</sequence>
<dbReference type="Pfam" id="PF02086">
    <property type="entry name" value="MethyltransfD12"/>
    <property type="match status" value="1"/>
</dbReference>